<dbReference type="RefSeq" id="XP_043041782.1">
    <property type="nucleotide sequence ID" value="XM_043179047.1"/>
</dbReference>
<gene>
    <name evidence="1" type="ORF">BT62DRAFT_1074771</name>
</gene>
<dbReference type="EMBL" id="MU250530">
    <property type="protein sequence ID" value="KAG7448282.1"/>
    <property type="molecule type" value="Genomic_DNA"/>
</dbReference>
<dbReference type="Proteomes" id="UP000812287">
    <property type="component" value="Unassembled WGS sequence"/>
</dbReference>
<name>A0A9P8AVV3_9AGAR</name>
<sequence length="308" mass="34880">MRTPQTEEGRRVALNSNMELPRITVNGHASRPPCSHLAINVNQCNQCTRRATITRSRQSFLPKNIFFMVSTVVPECGLSALHASTISMEQHAGRTVPLNLDWRNKEAAKKLLTTGTILGQFGSRYSLSRVTILRVPLHWQSYDIAPAIPRTFFSWAYNQNVYSLRLSDIHTFTILHSQEQLKTERPPQIKNHNFQIPSHEISLRVKFSPRDEIETEEGAIARNFNTLLLKILNILRDCPLKRLPNLLDTPAAPLPDTNPIPWCFYKIASNIECSLSLTLPQHRSSYLPSAFSAEQLPCNSKNSATTKL</sequence>
<accession>A0A9P8AVV3</accession>
<evidence type="ECO:0000313" key="1">
    <source>
        <dbReference type="EMBL" id="KAG7448282.1"/>
    </source>
</evidence>
<comment type="caution">
    <text evidence="1">The sequence shown here is derived from an EMBL/GenBank/DDBJ whole genome shotgun (WGS) entry which is preliminary data.</text>
</comment>
<proteinExistence type="predicted"/>
<evidence type="ECO:0000313" key="2">
    <source>
        <dbReference type="Proteomes" id="UP000812287"/>
    </source>
</evidence>
<organism evidence="1 2">
    <name type="scientific">Guyanagaster necrorhizus</name>
    <dbReference type="NCBI Taxonomy" id="856835"/>
    <lineage>
        <taxon>Eukaryota</taxon>
        <taxon>Fungi</taxon>
        <taxon>Dikarya</taxon>
        <taxon>Basidiomycota</taxon>
        <taxon>Agaricomycotina</taxon>
        <taxon>Agaricomycetes</taxon>
        <taxon>Agaricomycetidae</taxon>
        <taxon>Agaricales</taxon>
        <taxon>Marasmiineae</taxon>
        <taxon>Physalacriaceae</taxon>
        <taxon>Guyanagaster</taxon>
    </lineage>
</organism>
<protein>
    <submittedName>
        <fullName evidence="1">Uncharacterized protein</fullName>
    </submittedName>
</protein>
<dbReference type="AlphaFoldDB" id="A0A9P8AVV3"/>
<reference evidence="1" key="1">
    <citation type="submission" date="2020-11" db="EMBL/GenBank/DDBJ databases">
        <title>Adaptations for nitrogen fixation in a non-lichenized fungal sporocarp promotes dispersal by wood-feeding termites.</title>
        <authorList>
            <consortium name="DOE Joint Genome Institute"/>
            <person name="Koch R.A."/>
            <person name="Yoon G."/>
            <person name="Arayal U."/>
            <person name="Lail K."/>
            <person name="Amirebrahimi M."/>
            <person name="Labutti K."/>
            <person name="Lipzen A."/>
            <person name="Riley R."/>
            <person name="Barry K."/>
            <person name="Henrissat B."/>
            <person name="Grigoriev I.V."/>
            <person name="Herr J.R."/>
            <person name="Aime M.C."/>
        </authorList>
    </citation>
    <scope>NUCLEOTIDE SEQUENCE</scope>
    <source>
        <strain evidence="1">MCA 3950</strain>
    </source>
</reference>
<dbReference type="GeneID" id="66101341"/>
<keyword evidence="2" id="KW-1185">Reference proteome</keyword>